<feature type="compositionally biased region" description="Low complexity" evidence="5">
    <location>
        <begin position="38"/>
        <end position="51"/>
    </location>
</feature>
<accession>A0A9P4SKJ4</accession>
<dbReference type="Pfam" id="PF01363">
    <property type="entry name" value="FYVE"/>
    <property type="match status" value="1"/>
</dbReference>
<feature type="compositionally biased region" description="Basic and acidic residues" evidence="5">
    <location>
        <begin position="76"/>
        <end position="92"/>
    </location>
</feature>
<reference evidence="7" key="1">
    <citation type="journal article" date="2020" name="Stud. Mycol.">
        <title>101 Dothideomycetes genomes: a test case for predicting lifestyles and emergence of pathogens.</title>
        <authorList>
            <person name="Haridas S."/>
            <person name="Albert R."/>
            <person name="Binder M."/>
            <person name="Bloem J."/>
            <person name="Labutti K."/>
            <person name="Salamov A."/>
            <person name="Andreopoulos B."/>
            <person name="Baker S."/>
            <person name="Barry K."/>
            <person name="Bills G."/>
            <person name="Bluhm B."/>
            <person name="Cannon C."/>
            <person name="Castanera R."/>
            <person name="Culley D."/>
            <person name="Daum C."/>
            <person name="Ezra D."/>
            <person name="Gonzalez J."/>
            <person name="Henrissat B."/>
            <person name="Kuo A."/>
            <person name="Liang C."/>
            <person name="Lipzen A."/>
            <person name="Lutzoni F."/>
            <person name="Magnuson J."/>
            <person name="Mondo S."/>
            <person name="Nolan M."/>
            <person name="Ohm R."/>
            <person name="Pangilinan J."/>
            <person name="Park H.-J."/>
            <person name="Ramirez L."/>
            <person name="Alfaro M."/>
            <person name="Sun H."/>
            <person name="Tritt A."/>
            <person name="Yoshinaga Y."/>
            <person name="Zwiers L.-H."/>
            <person name="Turgeon B."/>
            <person name="Goodwin S."/>
            <person name="Spatafora J."/>
            <person name="Crous P."/>
            <person name="Grigoriev I."/>
        </authorList>
    </citation>
    <scope>NUCLEOTIDE SEQUENCE</scope>
    <source>
        <strain evidence="7">CBS 101060</strain>
    </source>
</reference>
<dbReference type="InterPro" id="IPR000306">
    <property type="entry name" value="Znf_FYVE"/>
</dbReference>
<comment type="caution">
    <text evidence="7">The sequence shown here is derived from an EMBL/GenBank/DDBJ whole genome shotgun (WGS) entry which is preliminary data.</text>
</comment>
<protein>
    <recommendedName>
        <fullName evidence="6">FYVE-type domain-containing protein</fullName>
    </recommendedName>
</protein>
<keyword evidence="3" id="KW-0862">Zinc</keyword>
<dbReference type="OrthoDB" id="10018316at2759"/>
<dbReference type="EMBL" id="MU006089">
    <property type="protein sequence ID" value="KAF2843545.1"/>
    <property type="molecule type" value="Genomic_DNA"/>
</dbReference>
<dbReference type="SUPFAM" id="SSF57903">
    <property type="entry name" value="FYVE/PHD zinc finger"/>
    <property type="match status" value="1"/>
</dbReference>
<dbReference type="GO" id="GO:0008270">
    <property type="term" value="F:zinc ion binding"/>
    <property type="evidence" value="ECO:0007669"/>
    <property type="project" value="UniProtKB-KW"/>
</dbReference>
<evidence type="ECO:0000256" key="1">
    <source>
        <dbReference type="ARBA" id="ARBA00022723"/>
    </source>
</evidence>
<proteinExistence type="predicted"/>
<sequence length="278" mass="30732">MTAEYANPPGVITPPPTFPQQYFGPGNQYAPTQHSGDSTPTRLSPTSPRSSNILPYPSRQIRPPKAPLYVPAVLRPTEKPIRNSPPKDKQDGIDGGESSSGFVGGHVSRTSTDSGYISGINRVIIDEWNPDVVGPVTGPPTREHWKLDSATPVCDLATCTKFFSFWERRHHCRRCGHIFCSQHSSHTVKLNQSAAFHPQGTLQRACDYCWSDYKKWQQERSISRSNSESSACSADSSTPTMLVRPPLLNPNPGSVQPENQKVGSFVGSLPRDWLWSTF</sequence>
<feature type="compositionally biased region" description="Polar residues" evidence="5">
    <location>
        <begin position="251"/>
        <end position="262"/>
    </location>
</feature>
<evidence type="ECO:0000256" key="3">
    <source>
        <dbReference type="ARBA" id="ARBA00022833"/>
    </source>
</evidence>
<feature type="region of interest" description="Disordered" evidence="5">
    <location>
        <begin position="1"/>
        <end position="108"/>
    </location>
</feature>
<dbReference type="PANTHER" id="PTHR23164">
    <property type="entry name" value="EARLY ENDOSOME ANTIGEN 1"/>
    <property type="match status" value="1"/>
</dbReference>
<evidence type="ECO:0000259" key="6">
    <source>
        <dbReference type="PROSITE" id="PS50178"/>
    </source>
</evidence>
<dbReference type="PANTHER" id="PTHR23164:SF30">
    <property type="entry name" value="EARLY ENDOSOME ANTIGEN 1"/>
    <property type="match status" value="1"/>
</dbReference>
<dbReference type="PROSITE" id="PS50178">
    <property type="entry name" value="ZF_FYVE"/>
    <property type="match status" value="1"/>
</dbReference>
<evidence type="ECO:0000256" key="5">
    <source>
        <dbReference type="SAM" id="MobiDB-lite"/>
    </source>
</evidence>
<organism evidence="7 8">
    <name type="scientific">Patellaria atrata CBS 101060</name>
    <dbReference type="NCBI Taxonomy" id="1346257"/>
    <lineage>
        <taxon>Eukaryota</taxon>
        <taxon>Fungi</taxon>
        <taxon>Dikarya</taxon>
        <taxon>Ascomycota</taxon>
        <taxon>Pezizomycotina</taxon>
        <taxon>Dothideomycetes</taxon>
        <taxon>Dothideomycetes incertae sedis</taxon>
        <taxon>Patellariales</taxon>
        <taxon>Patellariaceae</taxon>
        <taxon>Patellaria</taxon>
    </lineage>
</organism>
<evidence type="ECO:0000313" key="8">
    <source>
        <dbReference type="Proteomes" id="UP000799429"/>
    </source>
</evidence>
<dbReference type="Gene3D" id="3.30.40.10">
    <property type="entry name" value="Zinc/RING finger domain, C3HC4 (zinc finger)"/>
    <property type="match status" value="1"/>
</dbReference>
<dbReference type="SMART" id="SM00064">
    <property type="entry name" value="FYVE"/>
    <property type="match status" value="1"/>
</dbReference>
<dbReference type="InterPro" id="IPR013083">
    <property type="entry name" value="Znf_RING/FYVE/PHD"/>
</dbReference>
<gene>
    <name evidence="7" type="ORF">M501DRAFT_1006079</name>
</gene>
<dbReference type="CDD" id="cd15760">
    <property type="entry name" value="FYVE_scVPS27p_like"/>
    <property type="match status" value="1"/>
</dbReference>
<feature type="domain" description="FYVE-type" evidence="6">
    <location>
        <begin position="159"/>
        <end position="214"/>
    </location>
</feature>
<dbReference type="InterPro" id="IPR011011">
    <property type="entry name" value="Znf_FYVE_PHD"/>
</dbReference>
<evidence type="ECO:0000256" key="2">
    <source>
        <dbReference type="ARBA" id="ARBA00022771"/>
    </source>
</evidence>
<dbReference type="Proteomes" id="UP000799429">
    <property type="component" value="Unassembled WGS sequence"/>
</dbReference>
<dbReference type="InterPro" id="IPR017455">
    <property type="entry name" value="Znf_FYVE-rel"/>
</dbReference>
<feature type="compositionally biased region" description="Low complexity" evidence="5">
    <location>
        <begin position="223"/>
        <end position="237"/>
    </location>
</feature>
<name>A0A9P4SKJ4_9PEZI</name>
<dbReference type="AlphaFoldDB" id="A0A9P4SKJ4"/>
<evidence type="ECO:0000313" key="7">
    <source>
        <dbReference type="EMBL" id="KAF2843545.1"/>
    </source>
</evidence>
<keyword evidence="1" id="KW-0479">Metal-binding</keyword>
<evidence type="ECO:0000256" key="4">
    <source>
        <dbReference type="PROSITE-ProRule" id="PRU00091"/>
    </source>
</evidence>
<keyword evidence="2 4" id="KW-0863">Zinc-finger</keyword>
<keyword evidence="8" id="KW-1185">Reference proteome</keyword>
<feature type="region of interest" description="Disordered" evidence="5">
    <location>
        <begin position="221"/>
        <end position="263"/>
    </location>
</feature>